<evidence type="ECO:0000313" key="1">
    <source>
        <dbReference type="EMBL" id="GCD78645.1"/>
    </source>
</evidence>
<dbReference type="AlphaFoldDB" id="A0A401XNS0"/>
<proteinExistence type="predicted"/>
<dbReference type="EMBL" id="BHZE01000029">
    <property type="protein sequence ID" value="GCD78645.1"/>
    <property type="molecule type" value="Genomic_DNA"/>
</dbReference>
<sequence length="133" mass="15726">MLTLYEGSRLVAIYAGRRAMEEVSKAGQNFYHYADELNDYISKFWPNDGYQITRVEYHLTSDARFVKYFMESLSGQKTAVVFMTDKRSNHYRLRCRTNCPFGPEIISVDRRPQEQCSQKDCKTLKEKIQLQQF</sequence>
<evidence type="ECO:0000313" key="2">
    <source>
        <dbReference type="Proteomes" id="UP000286715"/>
    </source>
</evidence>
<dbReference type="Proteomes" id="UP000286715">
    <property type="component" value="Unassembled WGS sequence"/>
</dbReference>
<comment type="caution">
    <text evidence="1">The sequence shown here is derived from an EMBL/GenBank/DDBJ whole genome shotgun (WGS) entry which is preliminary data.</text>
</comment>
<keyword evidence="2" id="KW-1185">Reference proteome</keyword>
<accession>A0A401XNS0</accession>
<gene>
    <name evidence="1" type="ORF">JCM31826_21270</name>
</gene>
<protein>
    <submittedName>
        <fullName evidence="1">Uncharacterized protein</fullName>
    </submittedName>
</protein>
<name>A0A401XNS0_9FLAO</name>
<reference evidence="1 2" key="1">
    <citation type="submission" date="2018-11" db="EMBL/GenBank/DDBJ databases">
        <title>Schleiferia aggregans sp. nov., a moderately thermophilic heterotrophic bacterium isolated from microbial mats at a terrestrial hot spring.</title>
        <authorList>
            <person name="Iino T."/>
            <person name="Ohkuma M."/>
            <person name="Haruta S."/>
        </authorList>
    </citation>
    <scope>NUCLEOTIDE SEQUENCE [LARGE SCALE GENOMIC DNA]</scope>
    <source>
        <strain evidence="1 2">LA</strain>
    </source>
</reference>
<organism evidence="1 2">
    <name type="scientific">Thermaurantimonas aggregans</name>
    <dbReference type="NCBI Taxonomy" id="2173829"/>
    <lineage>
        <taxon>Bacteria</taxon>
        <taxon>Pseudomonadati</taxon>
        <taxon>Bacteroidota</taxon>
        <taxon>Flavobacteriia</taxon>
        <taxon>Flavobacteriales</taxon>
        <taxon>Schleiferiaceae</taxon>
        <taxon>Thermaurantimonas</taxon>
    </lineage>
</organism>